<gene>
    <name evidence="2" type="ORF">GCM10011514_38790</name>
</gene>
<dbReference type="InterPro" id="IPR051409">
    <property type="entry name" value="Atypical_kinase_ADCK"/>
</dbReference>
<dbReference type="PROSITE" id="PS50011">
    <property type="entry name" value="PROTEIN_KINASE_DOM"/>
    <property type="match status" value="1"/>
</dbReference>
<evidence type="ECO:0000313" key="2">
    <source>
        <dbReference type="EMBL" id="GGD70964.1"/>
    </source>
</evidence>
<dbReference type="InterPro" id="IPR004147">
    <property type="entry name" value="ABC1_dom"/>
</dbReference>
<reference evidence="2" key="2">
    <citation type="submission" date="2020-09" db="EMBL/GenBank/DDBJ databases">
        <authorList>
            <person name="Sun Q."/>
            <person name="Zhou Y."/>
        </authorList>
    </citation>
    <scope>NUCLEOTIDE SEQUENCE</scope>
    <source>
        <strain evidence="2">CGMCC 1.15958</strain>
    </source>
</reference>
<proteinExistence type="predicted"/>
<dbReference type="Proteomes" id="UP000609064">
    <property type="component" value="Unassembled WGS sequence"/>
</dbReference>
<dbReference type="InterPro" id="IPR011009">
    <property type="entry name" value="Kinase-like_dom_sf"/>
</dbReference>
<dbReference type="EMBL" id="BMKK01000009">
    <property type="protein sequence ID" value="GGD70964.1"/>
    <property type="molecule type" value="Genomic_DNA"/>
</dbReference>
<dbReference type="InterPro" id="IPR000719">
    <property type="entry name" value="Prot_kinase_dom"/>
</dbReference>
<feature type="domain" description="Protein kinase" evidence="1">
    <location>
        <begin position="121"/>
        <end position="444"/>
    </location>
</feature>
<dbReference type="GO" id="GO:0006744">
    <property type="term" value="P:ubiquinone biosynthetic process"/>
    <property type="evidence" value="ECO:0007669"/>
    <property type="project" value="TreeGrafter"/>
</dbReference>
<sequence>MNSQESIPTSKVARATQFAKAGVKVGGNYIKHYSKKLFDPSLTKEQLHQENAADVYDTLSNLKGSALKVAQMMSMDKNLLPRAYTDKFAMSQYSAPPLSAPLVIKTFKKYFDKSPSEIFDKFDLKAENAASIGQVHKAEKNGKKLAVKIQYPGIADSISSDLKMARPLAVQLLNLNDAEIDRYFKEVEEKLLEESNYELELQRSVEITNACSHIPDLFFPKYYSEYSSKRILTMDWIEGVHLKEFLDTNPSQEVRNRIGQALWDFYDYQMHTLRQVHADPHPGNFLMTPDGRLGVIDFGCVKVIPDDYYQNYFALINPDTLEDEAEIQRIFWTLEFIVEEDSPQKRVFFSDLFKQMIELLGRPFNANTFDFGQEGYVDEIYNFFEYVSKLPELKDSKAARGSQHGLYVNRTYFGLYTILNDLKAEIKTTKPDWLTPRHLKGELV</sequence>
<reference evidence="2" key="1">
    <citation type="journal article" date="2014" name="Int. J. Syst. Evol. Microbiol.">
        <title>Complete genome sequence of Corynebacterium casei LMG S-19264T (=DSM 44701T), isolated from a smear-ripened cheese.</title>
        <authorList>
            <consortium name="US DOE Joint Genome Institute (JGI-PGF)"/>
            <person name="Walter F."/>
            <person name="Albersmeier A."/>
            <person name="Kalinowski J."/>
            <person name="Ruckert C."/>
        </authorList>
    </citation>
    <scope>NUCLEOTIDE SEQUENCE</scope>
    <source>
        <strain evidence="2">CGMCC 1.15958</strain>
    </source>
</reference>
<dbReference type="AlphaFoldDB" id="A0A916Z1D6"/>
<evidence type="ECO:0000259" key="1">
    <source>
        <dbReference type="PROSITE" id="PS50011"/>
    </source>
</evidence>
<name>A0A916Z1D6_9BACT</name>
<organism evidence="2 3">
    <name type="scientific">Emticicia aquatilis</name>
    <dbReference type="NCBI Taxonomy" id="1537369"/>
    <lineage>
        <taxon>Bacteria</taxon>
        <taxon>Pseudomonadati</taxon>
        <taxon>Bacteroidota</taxon>
        <taxon>Cytophagia</taxon>
        <taxon>Cytophagales</taxon>
        <taxon>Leadbetterellaceae</taxon>
        <taxon>Emticicia</taxon>
    </lineage>
</organism>
<comment type="caution">
    <text evidence="2">The sequence shown here is derived from an EMBL/GenBank/DDBJ whole genome shotgun (WGS) entry which is preliminary data.</text>
</comment>
<dbReference type="GO" id="GO:0004672">
    <property type="term" value="F:protein kinase activity"/>
    <property type="evidence" value="ECO:0007669"/>
    <property type="project" value="InterPro"/>
</dbReference>
<accession>A0A916Z1D6</accession>
<dbReference type="GO" id="GO:0005524">
    <property type="term" value="F:ATP binding"/>
    <property type="evidence" value="ECO:0007669"/>
    <property type="project" value="InterPro"/>
</dbReference>
<dbReference type="PANTHER" id="PTHR43851">
    <property type="match status" value="1"/>
</dbReference>
<dbReference type="PANTHER" id="PTHR43851:SF3">
    <property type="entry name" value="COENZYME Q8"/>
    <property type="match status" value="1"/>
</dbReference>
<protein>
    <submittedName>
        <fullName evidence="2">ABC transporter</fullName>
    </submittedName>
</protein>
<dbReference type="Gene3D" id="1.10.510.10">
    <property type="entry name" value="Transferase(Phosphotransferase) domain 1"/>
    <property type="match status" value="1"/>
</dbReference>
<dbReference type="SUPFAM" id="SSF56112">
    <property type="entry name" value="Protein kinase-like (PK-like)"/>
    <property type="match status" value="1"/>
</dbReference>
<keyword evidence="3" id="KW-1185">Reference proteome</keyword>
<dbReference type="Pfam" id="PF03109">
    <property type="entry name" value="ABC1"/>
    <property type="match status" value="1"/>
</dbReference>
<dbReference type="RefSeq" id="WP_188768518.1">
    <property type="nucleotide sequence ID" value="NZ_BMKK01000009.1"/>
</dbReference>
<evidence type="ECO:0000313" key="3">
    <source>
        <dbReference type="Proteomes" id="UP000609064"/>
    </source>
</evidence>